<dbReference type="SUPFAM" id="SSF51735">
    <property type="entry name" value="NAD(P)-binding Rossmann-fold domains"/>
    <property type="match status" value="1"/>
</dbReference>
<protein>
    <recommendedName>
        <fullName evidence="3">Lactate/malate dehydrogenase N-terminal domain-containing protein</fullName>
    </recommendedName>
</protein>
<dbReference type="InterPro" id="IPR015955">
    <property type="entry name" value="Lactate_DH/Glyco_Ohase_4_C"/>
</dbReference>
<dbReference type="InterPro" id="IPR036291">
    <property type="entry name" value="NAD(P)-bd_dom_sf"/>
</dbReference>
<evidence type="ECO:0000313" key="5">
    <source>
        <dbReference type="Proteomes" id="UP000253729"/>
    </source>
</evidence>
<sequence length="360" mass="39806">MATIALIGLGSVGASTALSLIHRRIQGTLLLVDIKSSLRDAQVRDLADAALLYGSVTKIEAATHQEASQADVVIITAGVNYTPGETTLQHLYHKFSILKSILNEMRPFNPNAIILVVANPVDTLTTLAQDIAGLPRKQVIGVGTCIDSLRLQDEVSRFLGTTMEETEGYVVGVRDSESQVVGWSGLMTPQGRDGIAIQKRIEIENKIWGRLKAIVAGKGGAPWGIGAVAGGIAVAVLEDNKKTVWTIYQLLPILLLLTRHHLPFHIHKTIRNYRYRINSYFNQEPRKLRMITRCLSADAHLAASPTCHASNLRNQRLGRLSLLIEQLPQLIRVVVIPPYQLREISRPDQEPIKVRRELLR</sequence>
<evidence type="ECO:0000256" key="1">
    <source>
        <dbReference type="ARBA" id="ARBA00023002"/>
    </source>
</evidence>
<dbReference type="InterPro" id="IPR001236">
    <property type="entry name" value="Lactate/malate_DH_N"/>
</dbReference>
<evidence type="ECO:0000259" key="3">
    <source>
        <dbReference type="Pfam" id="PF00056"/>
    </source>
</evidence>
<keyword evidence="1" id="KW-0560">Oxidoreductase</keyword>
<dbReference type="GO" id="GO:0006089">
    <property type="term" value="P:lactate metabolic process"/>
    <property type="evidence" value="ECO:0007669"/>
    <property type="project" value="TreeGrafter"/>
</dbReference>
<dbReference type="STRING" id="1341132.A0A3F3Q2S8"/>
<organism evidence="4 5">
    <name type="scientific">Aspergillus welwitschiae</name>
    <dbReference type="NCBI Taxonomy" id="1341132"/>
    <lineage>
        <taxon>Eukaryota</taxon>
        <taxon>Fungi</taxon>
        <taxon>Dikarya</taxon>
        <taxon>Ascomycota</taxon>
        <taxon>Pezizomycotina</taxon>
        <taxon>Eurotiomycetes</taxon>
        <taxon>Eurotiomycetidae</taxon>
        <taxon>Eurotiales</taxon>
        <taxon>Aspergillaceae</taxon>
        <taxon>Aspergillus</taxon>
        <taxon>Aspergillus subgen. Circumdati</taxon>
    </lineage>
</organism>
<evidence type="ECO:0000256" key="2">
    <source>
        <dbReference type="ARBA" id="ARBA00023027"/>
    </source>
</evidence>
<dbReference type="EMBL" id="KZ852046">
    <property type="protein sequence ID" value="RDH33500.1"/>
    <property type="molecule type" value="Genomic_DNA"/>
</dbReference>
<feature type="domain" description="Lactate/malate dehydrogenase N-terminal" evidence="3">
    <location>
        <begin position="4"/>
        <end position="141"/>
    </location>
</feature>
<dbReference type="Gene3D" id="3.40.50.720">
    <property type="entry name" value="NAD(P)-binding Rossmann-like Domain"/>
    <property type="match status" value="1"/>
</dbReference>
<gene>
    <name evidence="4" type="ORF">BDQ94DRAFT_170128</name>
</gene>
<dbReference type="SUPFAM" id="SSF56327">
    <property type="entry name" value="LDH C-terminal domain-like"/>
    <property type="match status" value="1"/>
</dbReference>
<accession>A0A3F3Q2S8</accession>
<dbReference type="GeneID" id="38139773"/>
<keyword evidence="2" id="KW-0520">NAD</keyword>
<name>A0A3F3Q2S8_9EURO</name>
<dbReference type="PRINTS" id="PR00086">
    <property type="entry name" value="LLDHDRGNASE"/>
</dbReference>
<dbReference type="PANTHER" id="PTHR43128">
    <property type="entry name" value="L-2-HYDROXYCARBOXYLATE DEHYDROGENASE (NAD(P)(+))"/>
    <property type="match status" value="1"/>
</dbReference>
<keyword evidence="5" id="KW-1185">Reference proteome</keyword>
<dbReference type="Proteomes" id="UP000253729">
    <property type="component" value="Unassembled WGS sequence"/>
</dbReference>
<reference evidence="4 5" key="1">
    <citation type="submission" date="2018-07" db="EMBL/GenBank/DDBJ databases">
        <title>The genomes of Aspergillus section Nigri reveals drivers in fungal speciation.</title>
        <authorList>
            <consortium name="DOE Joint Genome Institute"/>
            <person name="Vesth T.C."/>
            <person name="Nybo J."/>
            <person name="Theobald S."/>
            <person name="Brandl J."/>
            <person name="Frisvad J.C."/>
            <person name="Nielsen K.F."/>
            <person name="Lyhne E.K."/>
            <person name="Kogle M.E."/>
            <person name="Kuo A."/>
            <person name="Riley R."/>
            <person name="Clum A."/>
            <person name="Nolan M."/>
            <person name="Lipzen A."/>
            <person name="Salamov A."/>
            <person name="Henrissat B."/>
            <person name="Wiebenga A."/>
            <person name="De vries R.P."/>
            <person name="Grigoriev I.V."/>
            <person name="Mortensen U.H."/>
            <person name="Andersen M.R."/>
            <person name="Baker S.E."/>
        </authorList>
    </citation>
    <scope>NUCLEOTIDE SEQUENCE [LARGE SCALE GENOMIC DNA]</scope>
    <source>
        <strain evidence="4 5">CBS 139.54b</strain>
    </source>
</reference>
<dbReference type="Gene3D" id="3.90.110.10">
    <property type="entry name" value="Lactate dehydrogenase/glycoside hydrolase, family 4, C-terminal"/>
    <property type="match status" value="1"/>
</dbReference>
<dbReference type="Pfam" id="PF00056">
    <property type="entry name" value="Ldh_1_N"/>
    <property type="match status" value="1"/>
</dbReference>
<dbReference type="RefSeq" id="XP_026626522.1">
    <property type="nucleotide sequence ID" value="XM_026771417.1"/>
</dbReference>
<dbReference type="InterPro" id="IPR001557">
    <property type="entry name" value="L-lactate/malate_DH"/>
</dbReference>
<evidence type="ECO:0000313" key="4">
    <source>
        <dbReference type="EMBL" id="RDH33500.1"/>
    </source>
</evidence>
<dbReference type="PANTHER" id="PTHR43128:SF16">
    <property type="entry name" value="L-LACTATE DEHYDROGENASE"/>
    <property type="match status" value="1"/>
</dbReference>
<dbReference type="AlphaFoldDB" id="A0A3F3Q2S8"/>
<dbReference type="GO" id="GO:0004459">
    <property type="term" value="F:L-lactate dehydrogenase (NAD+) activity"/>
    <property type="evidence" value="ECO:0007669"/>
    <property type="project" value="TreeGrafter"/>
</dbReference>
<proteinExistence type="predicted"/>